<keyword evidence="4" id="KW-1185">Reference proteome</keyword>
<protein>
    <submittedName>
        <fullName evidence="2">Uncharacterized protein</fullName>
    </submittedName>
</protein>
<feature type="compositionally biased region" description="Basic residues" evidence="1">
    <location>
        <begin position="21"/>
        <end position="34"/>
    </location>
</feature>
<dbReference type="Proteomes" id="UP000704712">
    <property type="component" value="Unassembled WGS sequence"/>
</dbReference>
<name>A0A833T2E1_PHYIN</name>
<feature type="region of interest" description="Disordered" evidence="1">
    <location>
        <begin position="1"/>
        <end position="41"/>
    </location>
</feature>
<dbReference type="EMBL" id="JAACNO010001322">
    <property type="protein sequence ID" value="KAF4141532.1"/>
    <property type="molecule type" value="Genomic_DNA"/>
</dbReference>
<dbReference type="EMBL" id="WSZM01000128">
    <property type="protein sequence ID" value="KAF4041244.1"/>
    <property type="molecule type" value="Genomic_DNA"/>
</dbReference>
<evidence type="ECO:0000256" key="1">
    <source>
        <dbReference type="SAM" id="MobiDB-lite"/>
    </source>
</evidence>
<organism evidence="2 4">
    <name type="scientific">Phytophthora infestans</name>
    <name type="common">Potato late blight agent</name>
    <name type="synonym">Botrytis infestans</name>
    <dbReference type="NCBI Taxonomy" id="4787"/>
    <lineage>
        <taxon>Eukaryota</taxon>
        <taxon>Sar</taxon>
        <taxon>Stramenopiles</taxon>
        <taxon>Oomycota</taxon>
        <taxon>Peronosporomycetes</taxon>
        <taxon>Peronosporales</taxon>
        <taxon>Peronosporaceae</taxon>
        <taxon>Phytophthora</taxon>
    </lineage>
</organism>
<evidence type="ECO:0000313" key="2">
    <source>
        <dbReference type="EMBL" id="KAF4041244.1"/>
    </source>
</evidence>
<reference evidence="2" key="1">
    <citation type="submission" date="2020-04" db="EMBL/GenBank/DDBJ databases">
        <title>Hybrid Assembly of Korean Phytophthora infestans isolates.</title>
        <authorList>
            <person name="Prokchorchik M."/>
            <person name="Lee Y."/>
            <person name="Seo J."/>
            <person name="Cho J.-H."/>
            <person name="Park Y.-E."/>
            <person name="Jang D.-C."/>
            <person name="Im J.-S."/>
            <person name="Choi J.-G."/>
            <person name="Park H.-J."/>
            <person name="Lee G.-B."/>
            <person name="Lee Y.-G."/>
            <person name="Hong S.-Y."/>
            <person name="Cho K."/>
            <person name="Sohn K.H."/>
        </authorList>
    </citation>
    <scope>NUCLEOTIDE SEQUENCE</scope>
    <source>
        <strain evidence="2">KR_1_A1</strain>
        <strain evidence="3">KR_2_A2</strain>
    </source>
</reference>
<evidence type="ECO:0000313" key="3">
    <source>
        <dbReference type="EMBL" id="KAF4141532.1"/>
    </source>
</evidence>
<comment type="caution">
    <text evidence="2">The sequence shown here is derived from an EMBL/GenBank/DDBJ whole genome shotgun (WGS) entry which is preliminary data.</text>
</comment>
<sequence length="75" mass="8494">MDNDTEREPPFASPTTGQRVARVKRYRDGRKKNSRRLDTSGEGMASFFAAAERYFQLKADLLAKQLANQEGSQEV</sequence>
<accession>A0A833T2E1</accession>
<dbReference type="Proteomes" id="UP000602510">
    <property type="component" value="Unassembled WGS sequence"/>
</dbReference>
<proteinExistence type="predicted"/>
<gene>
    <name evidence="2" type="ORF">GN244_ATG06592</name>
    <name evidence="3" type="ORF">GN958_ATG09237</name>
</gene>
<dbReference type="AlphaFoldDB" id="A0A833T2E1"/>
<evidence type="ECO:0000313" key="4">
    <source>
        <dbReference type="Proteomes" id="UP000602510"/>
    </source>
</evidence>